<evidence type="ECO:0000256" key="8">
    <source>
        <dbReference type="ARBA" id="ARBA00022801"/>
    </source>
</evidence>
<dbReference type="Pfam" id="PF07821">
    <property type="entry name" value="Alpha-amyl_C2"/>
    <property type="match status" value="1"/>
</dbReference>
<evidence type="ECO:0000256" key="10">
    <source>
        <dbReference type="ARBA" id="ARBA00022842"/>
    </source>
</evidence>
<evidence type="ECO:0000259" key="13">
    <source>
        <dbReference type="PROSITE" id="PS51166"/>
    </source>
</evidence>
<dbReference type="CDD" id="cd11314">
    <property type="entry name" value="AmyAc_arch_bac_plant_AmyA"/>
    <property type="match status" value="1"/>
</dbReference>
<keyword evidence="9" id="KW-0067">ATP-binding</keyword>
<sequence>MEALFQQSHWIDRGKLSSLRRGYLPSQLFNIDGSKYGNKAAGDGVSALVGASLQQLLKQLHEAGLRGVADIVINHRCGDQQDAEGRWNVFTSTGPLVLQRSWRCRDARGARGPLVKLEVGHHAGGIEKRKSFAGVMDWQGWAITLGDRFSDGTGERGPGKYDGKFDAAPDIDHGTGRVQKSIEIWLRWLRLELGFDAWRFDFVKGYGAQYVGKYCEKSEPAWAVGELWLDMAYDDNGLCYNQDRHRQDTINWINGTGKASTAFDFTTKGTSTVRQSSGILQEAVRNCQYWRLKDARGKPPGLLGWMPSHAVTFLDNHDTGSMQAHWPFPNDKIMVGYAYILTHPGCYRRRTPPEWNEDSPILSEQRPGDWGDDVRNKIGVLLKLRKDSGMQVDAPVKILIAENDLYLAEIGSPALLRVALGPKVAPDYDRNYWEKGGSGHSWCVWISKGAKANAASNARSSSKATAKAGGRCLVVPEAASFQPPARMERQMSASECCLKMRVPKEEPSSVVVCGEVPSLGSWNPSSGAKMTRMDDGLWVLMEHPPGVGAGTQFKYVLMSGSKPPRWEGRANRNWREAEAPVATHLFDSTQNERPKKPAHLKKKLSFVPERLDQFIERVADENQERVSYRLKLELPRILLEEDLLNSLSELACLQAYLTFVASGQISCKEDGGHHRPCAAANAAKAVTEALWDISTQGDAELFIARRIFPSLPSFSDEFTCAVPMTRIRDIAHRGDIPHDMKQYIKHNLQNKLHRCADPGDLIKLDQLVERVDREGGYSQAFVRELKIFQVELRDFFNATGLDDSARQIAAQDGSVKDQVDMLLHLKNSGADAFGQMEALTALRRKVAPKVVAEQNWLRLDIELEKYAFVLLSQVANQLEHDSRGLQPWWDRLLKSFSSALQQTELSGLSVEECRCVQSEIAATETSQLNQRGSMAPLRLVASMDRTLRICFKLTAALEAAYAGVPALGRALHIDAHAVAVFVEAELRASVLFQVSKLAQLAMQQAKVAAGLPLWTAISAGTACGRCMMLPSLAAAWQQQLPEEGCVLFCNEASGDEEVPKLVRGVVVARDLPVLSHLALRARQLGVVFACTAEGQLYEKLKAQVKERQPLQLTVDAAGDCRAAVASEAQLKAAASGAGGTAGSGSAKPKLGECLGGRGETVALADQPQVAGSKAASSGKLEKLSAQLGFKAPKGMAIPFGVMKSSVSGGDFQSALKRLETALSKGTEVEVAAAQVREAVEKMTVPKEVLSDLAKGFPAAARVAVRSSANSEDLEKVSGAGLHDSVLGVDLKDPAKLQAAILQVWGSMFTLRAVQSRHAAGMPLYDGIAMGVLVQPMVSLSGHCYAFIAFSKDPLGLCIGLGETLASANEPGTPYRLTVQKREPMEVKIASLGSFSRGLEEPEREDLPDGLQHVRVDYSKEQLSTNRDYLTSMARDIAKVAVGIEQGYGTGMDMEGVVLESGGRREIHLVQARPIVGP</sequence>
<dbReference type="PANTHER" id="PTHR47453:SF1">
    <property type="entry name" value="PHOSPHOGLUCAN, WATER DIKINASE, CHLOROPLASTIC"/>
    <property type="match status" value="1"/>
</dbReference>
<name>A0ABP0KWB8_9DINO</name>
<evidence type="ECO:0000256" key="4">
    <source>
        <dbReference type="ARBA" id="ARBA00022679"/>
    </source>
</evidence>
<comment type="caution">
    <text evidence="14">The sequence shown here is derived from an EMBL/GenBank/DDBJ whole genome shotgun (WGS) entry which is preliminary data.</text>
</comment>
<keyword evidence="5" id="KW-0479">Metal-binding</keyword>
<dbReference type="PANTHER" id="PTHR47453">
    <property type="entry name" value="PHOSPHOGLUCAN, WATER DIKINASE, CHLOROPLASTIC"/>
    <property type="match status" value="1"/>
</dbReference>
<keyword evidence="15" id="KW-1185">Reference proteome</keyword>
<evidence type="ECO:0000256" key="5">
    <source>
        <dbReference type="ARBA" id="ARBA00022723"/>
    </source>
</evidence>
<dbReference type="SUPFAM" id="SSF49452">
    <property type="entry name" value="Starch-binding domain-like"/>
    <property type="match status" value="1"/>
</dbReference>
<dbReference type="InterPro" id="IPR013780">
    <property type="entry name" value="Glyco_hydro_b"/>
</dbReference>
<evidence type="ECO:0000256" key="12">
    <source>
        <dbReference type="ARBA" id="ARBA00023295"/>
    </source>
</evidence>
<gene>
    <name evidence="14" type="ORF">SCF082_LOCUS19533</name>
</gene>
<protein>
    <submittedName>
        <fullName evidence="14">Chloroplastic</fullName>
    </submittedName>
</protein>
<dbReference type="InterPro" id="IPR017853">
    <property type="entry name" value="GH"/>
</dbReference>
<dbReference type="InterPro" id="IPR054481">
    <property type="entry name" value="GWD1_pHisD"/>
</dbReference>
<keyword evidence="7" id="KW-0418">Kinase</keyword>
<dbReference type="Gene3D" id="3.30.470.20">
    <property type="entry name" value="ATP-grasp fold, B domain"/>
    <property type="match status" value="1"/>
</dbReference>
<dbReference type="InterPro" id="IPR013783">
    <property type="entry name" value="Ig-like_fold"/>
</dbReference>
<evidence type="ECO:0000256" key="9">
    <source>
        <dbReference type="ARBA" id="ARBA00022840"/>
    </source>
</evidence>
<dbReference type="Pfam" id="PF01326">
    <property type="entry name" value="PPDK_N"/>
    <property type="match status" value="1"/>
</dbReference>
<keyword evidence="6" id="KW-0547">Nucleotide-binding</keyword>
<dbReference type="SMART" id="SM01065">
    <property type="entry name" value="CBM_2"/>
    <property type="match status" value="1"/>
</dbReference>
<dbReference type="InterPro" id="IPR013784">
    <property type="entry name" value="Carb-bd-like_fold"/>
</dbReference>
<dbReference type="Gene3D" id="3.20.20.80">
    <property type="entry name" value="Glycosidases"/>
    <property type="match status" value="2"/>
</dbReference>
<dbReference type="SUPFAM" id="SSF56059">
    <property type="entry name" value="Glutathione synthetase ATP-binding domain-like"/>
    <property type="match status" value="1"/>
</dbReference>
<dbReference type="InterPro" id="IPR002192">
    <property type="entry name" value="PPDK_AMP/ATP-bd"/>
</dbReference>
<evidence type="ECO:0000313" key="15">
    <source>
        <dbReference type="Proteomes" id="UP001642464"/>
    </source>
</evidence>
<evidence type="ECO:0000256" key="1">
    <source>
        <dbReference type="ARBA" id="ARBA00001946"/>
    </source>
</evidence>
<dbReference type="PROSITE" id="PS51166">
    <property type="entry name" value="CBM20"/>
    <property type="match status" value="1"/>
</dbReference>
<evidence type="ECO:0000313" key="14">
    <source>
        <dbReference type="EMBL" id="CAK9031168.1"/>
    </source>
</evidence>
<comment type="cofactor">
    <cofactor evidence="1">
        <name>Mg(2+)</name>
        <dbReference type="ChEBI" id="CHEBI:18420"/>
    </cofactor>
</comment>
<evidence type="ECO:0000256" key="6">
    <source>
        <dbReference type="ARBA" id="ARBA00022741"/>
    </source>
</evidence>
<keyword evidence="11" id="KW-0119">Carbohydrate metabolism</keyword>
<dbReference type="EMBL" id="CAXAMM010013348">
    <property type="protein sequence ID" value="CAK9031168.1"/>
    <property type="molecule type" value="Genomic_DNA"/>
</dbReference>
<keyword evidence="10" id="KW-0460">Magnesium</keyword>
<dbReference type="InterPro" id="IPR013815">
    <property type="entry name" value="ATP_grasp_subdomain_1"/>
</dbReference>
<evidence type="ECO:0000256" key="11">
    <source>
        <dbReference type="ARBA" id="ARBA00023277"/>
    </source>
</evidence>
<keyword evidence="12" id="KW-0326">Glycosidase</keyword>
<evidence type="ECO:0000256" key="7">
    <source>
        <dbReference type="ARBA" id="ARBA00022777"/>
    </source>
</evidence>
<organism evidence="14 15">
    <name type="scientific">Durusdinium trenchii</name>
    <dbReference type="NCBI Taxonomy" id="1381693"/>
    <lineage>
        <taxon>Eukaryota</taxon>
        <taxon>Sar</taxon>
        <taxon>Alveolata</taxon>
        <taxon>Dinophyceae</taxon>
        <taxon>Suessiales</taxon>
        <taxon>Symbiodiniaceae</taxon>
        <taxon>Durusdinium</taxon>
    </lineage>
</organism>
<proteinExistence type="inferred from homology"/>
<feature type="domain" description="CBM20" evidence="13">
    <location>
        <begin position="488"/>
        <end position="591"/>
    </location>
</feature>
<dbReference type="Pfam" id="PF22973">
    <property type="entry name" value="GWD1_pHisD"/>
    <property type="match status" value="1"/>
</dbReference>
<comment type="similarity">
    <text evidence="2">Belongs to the PEP-utilizing enzyme family.</text>
</comment>
<accession>A0ABP0KWB8</accession>
<evidence type="ECO:0000256" key="3">
    <source>
        <dbReference type="ARBA" id="ARBA00011738"/>
    </source>
</evidence>
<keyword evidence="4" id="KW-0808">Transferase</keyword>
<dbReference type="Gene3D" id="2.60.40.10">
    <property type="entry name" value="Immunoglobulins"/>
    <property type="match status" value="1"/>
</dbReference>
<dbReference type="InterPro" id="IPR002044">
    <property type="entry name" value="CBM20"/>
</dbReference>
<reference evidence="14 15" key="1">
    <citation type="submission" date="2024-02" db="EMBL/GenBank/DDBJ databases">
        <authorList>
            <person name="Chen Y."/>
            <person name="Shah S."/>
            <person name="Dougan E. K."/>
            <person name="Thang M."/>
            <person name="Chan C."/>
        </authorList>
    </citation>
    <scope>NUCLEOTIDE SEQUENCE [LARGE SCALE GENOMIC DNA]</scope>
</reference>
<comment type="subunit">
    <text evidence="3">Homodimer.</text>
</comment>
<dbReference type="SUPFAM" id="SSF51445">
    <property type="entry name" value="(Trans)glycosidases"/>
    <property type="match status" value="1"/>
</dbReference>
<dbReference type="InterPro" id="IPR006047">
    <property type="entry name" value="GH13_cat_dom"/>
</dbReference>
<dbReference type="Gene3D" id="3.30.1490.20">
    <property type="entry name" value="ATP-grasp fold, A domain"/>
    <property type="match status" value="1"/>
</dbReference>
<dbReference type="InterPro" id="IPR012850">
    <property type="entry name" value="A-amylase_bs_C"/>
</dbReference>
<evidence type="ECO:0000256" key="2">
    <source>
        <dbReference type="ARBA" id="ARBA00007837"/>
    </source>
</evidence>
<dbReference type="Pfam" id="PF00686">
    <property type="entry name" value="CBM_20"/>
    <property type="match status" value="1"/>
</dbReference>
<dbReference type="SMART" id="SM00642">
    <property type="entry name" value="Aamy"/>
    <property type="match status" value="1"/>
</dbReference>
<keyword evidence="8" id="KW-0378">Hydrolase</keyword>
<dbReference type="Proteomes" id="UP001642464">
    <property type="component" value="Unassembled WGS sequence"/>
</dbReference>
<dbReference type="Gene3D" id="2.60.40.1180">
    <property type="entry name" value="Golgi alpha-mannosidase II"/>
    <property type="match status" value="1"/>
</dbReference>